<feature type="transmembrane region" description="Helical" evidence="1">
    <location>
        <begin position="53"/>
        <end position="72"/>
    </location>
</feature>
<name>A0A0P1I4R4_9RHOB</name>
<dbReference type="AlphaFoldDB" id="A0A0P1I4R4"/>
<keyword evidence="1" id="KW-1133">Transmembrane helix</keyword>
<reference evidence="3" key="1">
    <citation type="submission" date="2015-09" db="EMBL/GenBank/DDBJ databases">
        <authorList>
            <person name="Rodrigo-Torres Lidia"/>
            <person name="Arahal R.David."/>
        </authorList>
    </citation>
    <scope>NUCLEOTIDE SEQUENCE [LARGE SCALE GENOMIC DNA]</scope>
    <source>
        <strain evidence="3">CECT 7735</strain>
    </source>
</reference>
<evidence type="ECO:0008006" key="4">
    <source>
        <dbReference type="Google" id="ProtNLM"/>
    </source>
</evidence>
<evidence type="ECO:0000313" key="2">
    <source>
        <dbReference type="EMBL" id="CUJ89732.1"/>
    </source>
</evidence>
<sequence length="85" mass="10171">MTLSITLALIWLVVVNLRGMFPSKDNHWRFAYFMIALGVPLIGVIWYQHGFWLALVFLLMAMWVMRWPVIYLGRWVRRKIGYTPE</sequence>
<feature type="transmembrane region" description="Helical" evidence="1">
    <location>
        <begin position="6"/>
        <end position="23"/>
    </location>
</feature>
<evidence type="ECO:0000256" key="1">
    <source>
        <dbReference type="SAM" id="Phobius"/>
    </source>
</evidence>
<dbReference type="STRING" id="1715693.PH7735_01129"/>
<gene>
    <name evidence="2" type="ORF">PH7735_01129</name>
</gene>
<feature type="transmembrane region" description="Helical" evidence="1">
    <location>
        <begin position="30"/>
        <end position="47"/>
    </location>
</feature>
<dbReference type="Proteomes" id="UP000051870">
    <property type="component" value="Unassembled WGS sequence"/>
</dbReference>
<keyword evidence="1" id="KW-0812">Transmembrane</keyword>
<dbReference type="GeneID" id="83880192"/>
<dbReference type="EMBL" id="CYTW01000001">
    <property type="protein sequence ID" value="CUJ89732.1"/>
    <property type="molecule type" value="Genomic_DNA"/>
</dbReference>
<dbReference type="RefSeq" id="WP_058310285.1">
    <property type="nucleotide sequence ID" value="NZ_CANLZE010000001.1"/>
</dbReference>
<keyword evidence="3" id="KW-1185">Reference proteome</keyword>
<evidence type="ECO:0000313" key="3">
    <source>
        <dbReference type="Proteomes" id="UP000051870"/>
    </source>
</evidence>
<accession>A0A0P1I4R4</accession>
<proteinExistence type="predicted"/>
<keyword evidence="1" id="KW-0472">Membrane</keyword>
<organism evidence="2 3">
    <name type="scientific">Shimia thalassica</name>
    <dbReference type="NCBI Taxonomy" id="1715693"/>
    <lineage>
        <taxon>Bacteria</taxon>
        <taxon>Pseudomonadati</taxon>
        <taxon>Pseudomonadota</taxon>
        <taxon>Alphaproteobacteria</taxon>
        <taxon>Rhodobacterales</taxon>
        <taxon>Roseobacteraceae</taxon>
    </lineage>
</organism>
<dbReference type="Pfam" id="PF10658">
    <property type="entry name" value="DUF2484"/>
    <property type="match status" value="1"/>
</dbReference>
<dbReference type="InterPro" id="IPR018919">
    <property type="entry name" value="DUF2484"/>
</dbReference>
<protein>
    <recommendedName>
        <fullName evidence="4">DUF2484 family protein</fullName>
    </recommendedName>
</protein>